<organism evidence="2 3">
    <name type="scientific">Rossellomorea marisflavi</name>
    <dbReference type="NCBI Taxonomy" id="189381"/>
    <lineage>
        <taxon>Bacteria</taxon>
        <taxon>Bacillati</taxon>
        <taxon>Bacillota</taxon>
        <taxon>Bacilli</taxon>
        <taxon>Bacillales</taxon>
        <taxon>Bacillaceae</taxon>
        <taxon>Rossellomorea</taxon>
    </lineage>
</organism>
<dbReference type="Proteomes" id="UP000037405">
    <property type="component" value="Unassembled WGS sequence"/>
</dbReference>
<dbReference type="EMBL" id="LGUE01000001">
    <property type="protein sequence ID" value="KON91203.1"/>
    <property type="molecule type" value="Genomic_DNA"/>
</dbReference>
<dbReference type="RefSeq" id="WP_053426423.1">
    <property type="nucleotide sequence ID" value="NZ_JAUKEH010000001.1"/>
</dbReference>
<gene>
    <name evidence="2" type="ORF">AF331_01290</name>
</gene>
<reference evidence="3" key="1">
    <citation type="submission" date="2015-07" db="EMBL/GenBank/DDBJ databases">
        <title>Fjat-14235 jcm11544.</title>
        <authorList>
            <person name="Liu B."/>
            <person name="Wang J."/>
            <person name="Zhu Y."/>
            <person name="Liu G."/>
            <person name="Chen Q."/>
            <person name="Chen Z."/>
            <person name="Lan J."/>
            <person name="Che J."/>
            <person name="Ge C."/>
            <person name="Shi H."/>
            <person name="Pan Z."/>
            <person name="Liu X."/>
        </authorList>
    </citation>
    <scope>NUCLEOTIDE SEQUENCE [LARGE SCALE GENOMIC DNA]</scope>
    <source>
        <strain evidence="3">JCM 11544</strain>
    </source>
</reference>
<dbReference type="PATRIC" id="fig|189381.12.peg.335"/>
<dbReference type="InterPro" id="IPR027275">
    <property type="entry name" value="PRC-brl_dom"/>
</dbReference>
<name>A0A0M0GN52_9BACI</name>
<dbReference type="InterPro" id="IPR011033">
    <property type="entry name" value="PRC_barrel-like_sf"/>
</dbReference>
<comment type="caution">
    <text evidence="2">The sequence shown here is derived from an EMBL/GenBank/DDBJ whole genome shotgun (WGS) entry which is preliminary data.</text>
</comment>
<dbReference type="STRING" id="189381.GCA_900166615_04056"/>
<proteinExistence type="predicted"/>
<evidence type="ECO:0000259" key="1">
    <source>
        <dbReference type="Pfam" id="PF05239"/>
    </source>
</evidence>
<feature type="domain" description="PRC-barrel" evidence="1">
    <location>
        <begin position="4"/>
        <end position="68"/>
    </location>
</feature>
<dbReference type="Pfam" id="PF05239">
    <property type="entry name" value="PRC"/>
    <property type="match status" value="1"/>
</dbReference>
<dbReference type="SUPFAM" id="SSF50346">
    <property type="entry name" value="PRC-barrel domain"/>
    <property type="match status" value="2"/>
</dbReference>
<dbReference type="AlphaFoldDB" id="A0A0M0GN52"/>
<dbReference type="OrthoDB" id="53812at2"/>
<dbReference type="Gene3D" id="2.30.30.240">
    <property type="entry name" value="PRC-barrel domain"/>
    <property type="match status" value="1"/>
</dbReference>
<keyword evidence="3" id="KW-1185">Reference proteome</keyword>
<protein>
    <submittedName>
        <fullName evidence="2">Photosystem reaction center subunit H</fullName>
    </submittedName>
</protein>
<accession>A0A0M0GN52</accession>
<evidence type="ECO:0000313" key="2">
    <source>
        <dbReference type="EMBL" id="KON91203.1"/>
    </source>
</evidence>
<evidence type="ECO:0000313" key="3">
    <source>
        <dbReference type="Proteomes" id="UP000037405"/>
    </source>
</evidence>
<sequence length="255" mass="28429">MKKSTEIQSLPIINISDGSEIGKVRSLVVNPEKGSVDFLTVEHEDWQISVRAIPFKKVVGIGEYAVTVEHENAVIDLNEIPIANSLVNKKIRVTDARLMTRKGQMIGEIVEFHVDDESGAIRTLEVKSKSDSYYLDSPHVLTWGKDIVIVKEDAAEYFRETLVEVEVEDISTPREVVVMEEPVVIQEAAATQADGLKDIENRQMELLVGRQTAEDIFSLEGELLIPKGAELTRTDIQSVKEAGPSVFVELTMNIR</sequence>